<evidence type="ECO:0000313" key="4">
    <source>
        <dbReference type="Proteomes" id="UP001152320"/>
    </source>
</evidence>
<dbReference type="InterPro" id="IPR036420">
    <property type="entry name" value="BRCT_dom_sf"/>
</dbReference>
<organism evidence="3 4">
    <name type="scientific">Holothuria leucospilota</name>
    <name type="common">Black long sea cucumber</name>
    <name type="synonym">Mertensiothuria leucospilota</name>
    <dbReference type="NCBI Taxonomy" id="206669"/>
    <lineage>
        <taxon>Eukaryota</taxon>
        <taxon>Metazoa</taxon>
        <taxon>Echinodermata</taxon>
        <taxon>Eleutherozoa</taxon>
        <taxon>Echinozoa</taxon>
        <taxon>Holothuroidea</taxon>
        <taxon>Aspidochirotacea</taxon>
        <taxon>Aspidochirotida</taxon>
        <taxon>Holothuriidae</taxon>
        <taxon>Holothuria</taxon>
    </lineage>
</organism>
<feature type="compositionally biased region" description="Basic and acidic residues" evidence="1">
    <location>
        <begin position="60"/>
        <end position="69"/>
    </location>
</feature>
<dbReference type="Gene3D" id="3.40.50.10190">
    <property type="entry name" value="BRCT domain"/>
    <property type="match status" value="1"/>
</dbReference>
<name>A0A9Q1CSA1_HOLLE</name>
<evidence type="ECO:0000259" key="2">
    <source>
        <dbReference type="PROSITE" id="PS50172"/>
    </source>
</evidence>
<evidence type="ECO:0000313" key="3">
    <source>
        <dbReference type="EMBL" id="KAJ8050136.1"/>
    </source>
</evidence>
<dbReference type="PROSITE" id="PS50172">
    <property type="entry name" value="BRCT"/>
    <property type="match status" value="1"/>
</dbReference>
<accession>A0A9Q1CSA1</accession>
<comment type="caution">
    <text evidence="3">The sequence shown here is derived from an EMBL/GenBank/DDBJ whole genome shotgun (WGS) entry which is preliminary data.</text>
</comment>
<dbReference type="SUPFAM" id="SSF52113">
    <property type="entry name" value="BRCT domain"/>
    <property type="match status" value="1"/>
</dbReference>
<dbReference type="Pfam" id="PF16589">
    <property type="entry name" value="BRCT_2"/>
    <property type="match status" value="1"/>
</dbReference>
<protein>
    <recommendedName>
        <fullName evidence="2">BRCT domain-containing protein</fullName>
    </recommendedName>
</protein>
<proteinExistence type="predicted"/>
<evidence type="ECO:0000256" key="1">
    <source>
        <dbReference type="SAM" id="MobiDB-lite"/>
    </source>
</evidence>
<feature type="domain" description="BRCT" evidence="2">
    <location>
        <begin position="72"/>
        <end position="176"/>
    </location>
</feature>
<dbReference type="AlphaFoldDB" id="A0A9Q1CSA1"/>
<reference evidence="3" key="1">
    <citation type="submission" date="2021-10" db="EMBL/GenBank/DDBJ databases">
        <title>Tropical sea cucumber genome reveals ecological adaptation and Cuvierian tubules defense mechanism.</title>
        <authorList>
            <person name="Chen T."/>
        </authorList>
    </citation>
    <scope>NUCLEOTIDE SEQUENCE</scope>
    <source>
        <strain evidence="3">Nanhai2018</strain>
        <tissue evidence="3">Muscle</tissue>
    </source>
</reference>
<dbReference type="InterPro" id="IPR001357">
    <property type="entry name" value="BRCT_dom"/>
</dbReference>
<dbReference type="Proteomes" id="UP001152320">
    <property type="component" value="Chromosome 1"/>
</dbReference>
<sequence>MYKRISYSIIKGDDTEGGKLAAEAFIKYRDRCMNGENNAGENNAVDTNKDFDLPPAKKIKPSEKNENQSKGKSKGLFDGMVFVFCESIPKHKGKSYTHAQLSDLISKEGGRVRKRLPSAKSTKKYTVLTNTNVLQKKGIPLQIREAVRNSFNIVNYTFVLDTLMNGTLLSMEDYFLDVSQAGKVPVTKVISTEQKHFGKVSMLSIIKKRVKRKKFTSFSSNKRLIHHPAMYYVYKNLKAEKRSFNESTNLLRHYHKKWKTLCKKEVSQITEEWQSYVQKAKLARKSQPLPKPAYSSFISPVKQNLHK</sequence>
<feature type="region of interest" description="Disordered" evidence="1">
    <location>
        <begin position="36"/>
        <end position="72"/>
    </location>
</feature>
<dbReference type="EMBL" id="JAIZAY010000001">
    <property type="protein sequence ID" value="KAJ8050136.1"/>
    <property type="molecule type" value="Genomic_DNA"/>
</dbReference>
<gene>
    <name evidence="3" type="ORF">HOLleu_03216</name>
</gene>
<keyword evidence="4" id="KW-1185">Reference proteome</keyword>